<dbReference type="Gene3D" id="3.40.225.10">
    <property type="entry name" value="Class II aldolase/adducin N-terminal domain"/>
    <property type="match status" value="1"/>
</dbReference>
<dbReference type="InParanoid" id="A0A371RKU7"/>
<gene>
    <name evidence="4" type="ORF">DX908_12925</name>
</gene>
<dbReference type="Pfam" id="PF00596">
    <property type="entry name" value="Aldolase_II"/>
    <property type="match status" value="1"/>
</dbReference>
<dbReference type="GO" id="GO:0051015">
    <property type="term" value="F:actin filament binding"/>
    <property type="evidence" value="ECO:0007669"/>
    <property type="project" value="TreeGrafter"/>
</dbReference>
<evidence type="ECO:0000256" key="2">
    <source>
        <dbReference type="SAM" id="MobiDB-lite"/>
    </source>
</evidence>
<sequence length="269" mass="30130">MSDTPIDMVPQEIPPADLPSLKGEVSEEEWRIRCELAATYRLVQLFGWDDLVFTHISARLPDEDGQPRFLINPFGIFFEEMTASSLLKIDVEGKKLNDSPYTANAAGFTIHSAVHEVRHDAGCVLHLHSPYGIAVSALEEGLSRLSQHAMQIHDDVAYHAYEGIAFNLEERARLQADLGDHSCMILRNHGTLTTGANCAIAFARMYYLERACEIQILAQSAGKVIEESEEMSRLVYQQSSPLWIKGIGDKLIWPGLVRRLARENPGWDV</sequence>
<dbReference type="PANTHER" id="PTHR10672:SF3">
    <property type="entry name" value="PROTEIN HU-LI TAI SHAO"/>
    <property type="match status" value="1"/>
</dbReference>
<dbReference type="EMBL" id="QUQO01000001">
    <property type="protein sequence ID" value="RFB06088.1"/>
    <property type="molecule type" value="Genomic_DNA"/>
</dbReference>
<name>A0A371RKU7_9PROT</name>
<proteinExistence type="inferred from homology"/>
<dbReference type="InterPro" id="IPR001303">
    <property type="entry name" value="Aldolase_II/adducin_N"/>
</dbReference>
<dbReference type="NCBIfam" id="NF005451">
    <property type="entry name" value="PRK07044.1"/>
    <property type="match status" value="1"/>
</dbReference>
<feature type="region of interest" description="Disordered" evidence="2">
    <location>
        <begin position="1"/>
        <end position="20"/>
    </location>
</feature>
<keyword evidence="5" id="KW-1185">Reference proteome</keyword>
<dbReference type="GO" id="GO:0005856">
    <property type="term" value="C:cytoskeleton"/>
    <property type="evidence" value="ECO:0007669"/>
    <property type="project" value="TreeGrafter"/>
</dbReference>
<feature type="domain" description="Class II aldolase/adducin N-terminal" evidence="3">
    <location>
        <begin position="34"/>
        <end position="216"/>
    </location>
</feature>
<evidence type="ECO:0000259" key="3">
    <source>
        <dbReference type="SMART" id="SM01007"/>
    </source>
</evidence>
<dbReference type="InterPro" id="IPR051017">
    <property type="entry name" value="Aldolase-II_Adducin_sf"/>
</dbReference>
<dbReference type="AlphaFoldDB" id="A0A371RKU7"/>
<evidence type="ECO:0000256" key="1">
    <source>
        <dbReference type="ARBA" id="ARBA00037961"/>
    </source>
</evidence>
<accession>A0A371RKU7</accession>
<dbReference type="SUPFAM" id="SSF53639">
    <property type="entry name" value="AraD/HMP-PK domain-like"/>
    <property type="match status" value="1"/>
</dbReference>
<dbReference type="Proteomes" id="UP000264589">
    <property type="component" value="Unassembled WGS sequence"/>
</dbReference>
<reference evidence="4 5" key="1">
    <citation type="submission" date="2018-08" db="EMBL/GenBank/DDBJ databases">
        <title>Parvularcula sp. SM1705, isolated from surface water of the South Sea China.</title>
        <authorList>
            <person name="Sun L."/>
        </authorList>
    </citation>
    <scope>NUCLEOTIDE SEQUENCE [LARGE SCALE GENOMIC DNA]</scope>
    <source>
        <strain evidence="4 5">SM1705</strain>
    </source>
</reference>
<dbReference type="SMART" id="SM01007">
    <property type="entry name" value="Aldolase_II"/>
    <property type="match status" value="1"/>
</dbReference>
<organism evidence="4 5">
    <name type="scientific">Parvularcula marina</name>
    <dbReference type="NCBI Taxonomy" id="2292771"/>
    <lineage>
        <taxon>Bacteria</taxon>
        <taxon>Pseudomonadati</taxon>
        <taxon>Pseudomonadota</taxon>
        <taxon>Alphaproteobacteria</taxon>
        <taxon>Parvularculales</taxon>
        <taxon>Parvularculaceae</taxon>
        <taxon>Parvularcula</taxon>
    </lineage>
</organism>
<dbReference type="OrthoDB" id="5291399at2"/>
<dbReference type="FunCoup" id="A0A371RKU7">
    <property type="interactions" value="421"/>
</dbReference>
<dbReference type="PANTHER" id="PTHR10672">
    <property type="entry name" value="ADDUCIN"/>
    <property type="match status" value="1"/>
</dbReference>
<comment type="similarity">
    <text evidence="1">Belongs to the aldolase class II family.</text>
</comment>
<comment type="caution">
    <text evidence="4">The sequence shown here is derived from an EMBL/GenBank/DDBJ whole genome shotgun (WGS) entry which is preliminary data.</text>
</comment>
<protein>
    <submittedName>
        <fullName evidence="4">Class II aldolase/adducin family protein</fullName>
    </submittedName>
</protein>
<dbReference type="RefSeq" id="WP_116392721.1">
    <property type="nucleotide sequence ID" value="NZ_QUQO01000001.1"/>
</dbReference>
<evidence type="ECO:0000313" key="4">
    <source>
        <dbReference type="EMBL" id="RFB06088.1"/>
    </source>
</evidence>
<dbReference type="InterPro" id="IPR036409">
    <property type="entry name" value="Aldolase_II/adducin_N_sf"/>
</dbReference>
<evidence type="ECO:0000313" key="5">
    <source>
        <dbReference type="Proteomes" id="UP000264589"/>
    </source>
</evidence>